<evidence type="ECO:0000256" key="1">
    <source>
        <dbReference type="SAM" id="MobiDB-lite"/>
    </source>
</evidence>
<organism evidence="3 4">
    <name type="scientific">Burkholderia singularis</name>
    <dbReference type="NCBI Taxonomy" id="1503053"/>
    <lineage>
        <taxon>Bacteria</taxon>
        <taxon>Pseudomonadati</taxon>
        <taxon>Pseudomonadota</taxon>
        <taxon>Betaproteobacteria</taxon>
        <taxon>Burkholderiales</taxon>
        <taxon>Burkholderiaceae</taxon>
        <taxon>Burkholderia</taxon>
        <taxon>pseudomallei group</taxon>
    </lineage>
</organism>
<dbReference type="PANTHER" id="PTHR47515:SF1">
    <property type="entry name" value="BLR2054 PROTEIN"/>
    <property type="match status" value="1"/>
</dbReference>
<feature type="compositionally biased region" description="Polar residues" evidence="1">
    <location>
        <begin position="77"/>
        <end position="92"/>
    </location>
</feature>
<feature type="domain" description="Integrase catalytic" evidence="2">
    <location>
        <begin position="5"/>
        <end position="59"/>
    </location>
</feature>
<sequence>MICSSTDNSFIETFNGSFRDECLNLHWFESLAEAKRETEAWRRDYNEMRPYTALKDLTPGEFARQYSLRPKAHEKPNTNARRCPRNSSGSQS</sequence>
<evidence type="ECO:0000313" key="3">
    <source>
        <dbReference type="EMBL" id="SMG00592.1"/>
    </source>
</evidence>
<proteinExistence type="predicted"/>
<gene>
    <name evidence="3" type="ORF">BSIN_3724</name>
</gene>
<dbReference type="Proteomes" id="UP000198460">
    <property type="component" value="Unassembled WGS sequence"/>
</dbReference>
<dbReference type="PANTHER" id="PTHR47515">
    <property type="entry name" value="LOW CALCIUM RESPONSE LOCUS PROTEIN T"/>
    <property type="match status" value="1"/>
</dbReference>
<dbReference type="SUPFAM" id="SSF53098">
    <property type="entry name" value="Ribonuclease H-like"/>
    <property type="match status" value="1"/>
</dbReference>
<dbReference type="GO" id="GO:0015074">
    <property type="term" value="P:DNA integration"/>
    <property type="evidence" value="ECO:0007669"/>
    <property type="project" value="InterPro"/>
</dbReference>
<protein>
    <submittedName>
        <fullName evidence="3">Mobile element protein</fullName>
    </submittedName>
</protein>
<dbReference type="InterPro" id="IPR012337">
    <property type="entry name" value="RNaseH-like_sf"/>
</dbReference>
<dbReference type="Pfam" id="PF13683">
    <property type="entry name" value="rve_3"/>
    <property type="match status" value="1"/>
</dbReference>
<accession>A0A238H5R3</accession>
<evidence type="ECO:0000259" key="2">
    <source>
        <dbReference type="Pfam" id="PF13683"/>
    </source>
</evidence>
<evidence type="ECO:0000313" key="4">
    <source>
        <dbReference type="Proteomes" id="UP000198460"/>
    </source>
</evidence>
<dbReference type="AlphaFoldDB" id="A0A238H5R3"/>
<dbReference type="InterPro" id="IPR001584">
    <property type="entry name" value="Integrase_cat-core"/>
</dbReference>
<dbReference type="EMBL" id="FXAN01000058">
    <property type="protein sequence ID" value="SMG00592.1"/>
    <property type="molecule type" value="Genomic_DNA"/>
</dbReference>
<name>A0A238H5R3_9BURK</name>
<feature type="region of interest" description="Disordered" evidence="1">
    <location>
        <begin position="67"/>
        <end position="92"/>
    </location>
</feature>
<reference evidence="3 4" key="1">
    <citation type="submission" date="2017-04" db="EMBL/GenBank/DDBJ databases">
        <authorList>
            <person name="Afonso C.L."/>
            <person name="Miller P.J."/>
            <person name="Scott M.A."/>
            <person name="Spackman E."/>
            <person name="Goraichik I."/>
            <person name="Dimitrov K.M."/>
            <person name="Suarez D.L."/>
            <person name="Swayne D.E."/>
        </authorList>
    </citation>
    <scope>NUCLEOTIDE SEQUENCE [LARGE SCALE GENOMIC DNA]</scope>
    <source>
        <strain evidence="3">LMG 28154</strain>
    </source>
</reference>